<evidence type="ECO:0000313" key="4">
    <source>
        <dbReference type="Proteomes" id="UP000298416"/>
    </source>
</evidence>
<evidence type="ECO:0000313" key="3">
    <source>
        <dbReference type="EMBL" id="KAG6402602.1"/>
    </source>
</evidence>
<name>A0A8X8ZF85_SALSN</name>
<keyword evidence="2" id="KW-0808">Transferase</keyword>
<dbReference type="Proteomes" id="UP000298416">
    <property type="component" value="Unassembled WGS sequence"/>
</dbReference>
<dbReference type="Gene3D" id="3.40.47.10">
    <property type="match status" value="1"/>
</dbReference>
<comment type="caution">
    <text evidence="3">The sequence shown here is derived from an EMBL/GenBank/DDBJ whole genome shotgun (WGS) entry which is preliminary data.</text>
</comment>
<reference evidence="3" key="2">
    <citation type="submission" date="2020-08" db="EMBL/GenBank/DDBJ databases">
        <title>Plant Genome Project.</title>
        <authorList>
            <person name="Zhang R.-G."/>
        </authorList>
    </citation>
    <scope>NUCLEOTIDE SEQUENCE</scope>
    <source>
        <strain evidence="3">Huo1</strain>
        <tissue evidence="3">Leaf</tissue>
    </source>
</reference>
<reference evidence="3" key="1">
    <citation type="submission" date="2018-01" db="EMBL/GenBank/DDBJ databases">
        <authorList>
            <person name="Mao J.F."/>
        </authorList>
    </citation>
    <scope>NUCLEOTIDE SEQUENCE</scope>
    <source>
        <strain evidence="3">Huo1</strain>
        <tissue evidence="3">Leaf</tissue>
    </source>
</reference>
<gene>
    <name evidence="3" type="ORF">SASPL_134799</name>
</gene>
<protein>
    <recommendedName>
        <fullName evidence="1">beta-ketoacyl-[acyl-carrier-protein] synthase I</fullName>
        <ecNumber evidence="1">2.3.1.41</ecNumber>
    </recommendedName>
</protein>
<dbReference type="GO" id="GO:0006633">
    <property type="term" value="P:fatty acid biosynthetic process"/>
    <property type="evidence" value="ECO:0007669"/>
    <property type="project" value="TreeGrafter"/>
</dbReference>
<keyword evidence="4" id="KW-1185">Reference proteome</keyword>
<dbReference type="GO" id="GO:0005739">
    <property type="term" value="C:mitochondrion"/>
    <property type="evidence" value="ECO:0007669"/>
    <property type="project" value="TreeGrafter"/>
</dbReference>
<dbReference type="EC" id="2.3.1.41" evidence="1"/>
<dbReference type="EMBL" id="PNBA02000013">
    <property type="protein sequence ID" value="KAG6402602.1"/>
    <property type="molecule type" value="Genomic_DNA"/>
</dbReference>
<evidence type="ECO:0000256" key="1">
    <source>
        <dbReference type="ARBA" id="ARBA00013191"/>
    </source>
</evidence>
<dbReference type="PANTHER" id="PTHR11712:SF336">
    <property type="entry name" value="3-OXOACYL-[ACYL-CARRIER-PROTEIN] SYNTHASE, MITOCHONDRIAL"/>
    <property type="match status" value="1"/>
</dbReference>
<sequence length="132" mass="15311">MITQFSPRCCWPESGITHIDRFDASKFPTRFSGQIRGFHAEGYIDDKSDRRLEDYLRYCIVAGKKALKSTNLGGERLDKCMLDTFMSGRAAVNWKAEIVEIRFKCSSRRRRKAMAAAAERQRKSKRQRIGNR</sequence>
<organism evidence="3">
    <name type="scientific">Salvia splendens</name>
    <name type="common">Scarlet sage</name>
    <dbReference type="NCBI Taxonomy" id="180675"/>
    <lineage>
        <taxon>Eukaryota</taxon>
        <taxon>Viridiplantae</taxon>
        <taxon>Streptophyta</taxon>
        <taxon>Embryophyta</taxon>
        <taxon>Tracheophyta</taxon>
        <taxon>Spermatophyta</taxon>
        <taxon>Magnoliopsida</taxon>
        <taxon>eudicotyledons</taxon>
        <taxon>Gunneridae</taxon>
        <taxon>Pentapetalae</taxon>
        <taxon>asterids</taxon>
        <taxon>lamiids</taxon>
        <taxon>Lamiales</taxon>
        <taxon>Lamiaceae</taxon>
        <taxon>Nepetoideae</taxon>
        <taxon>Mentheae</taxon>
        <taxon>Salviinae</taxon>
        <taxon>Salvia</taxon>
        <taxon>Salvia subgen. Calosphace</taxon>
        <taxon>core Calosphace</taxon>
    </lineage>
</organism>
<proteinExistence type="predicted"/>
<dbReference type="PANTHER" id="PTHR11712">
    <property type="entry name" value="POLYKETIDE SYNTHASE-RELATED"/>
    <property type="match status" value="1"/>
</dbReference>
<dbReference type="InterPro" id="IPR016039">
    <property type="entry name" value="Thiolase-like"/>
</dbReference>
<evidence type="ECO:0000256" key="2">
    <source>
        <dbReference type="ARBA" id="ARBA00022679"/>
    </source>
</evidence>
<dbReference type="InterPro" id="IPR000794">
    <property type="entry name" value="Beta-ketoacyl_synthase"/>
</dbReference>
<dbReference type="SUPFAM" id="SSF53901">
    <property type="entry name" value="Thiolase-like"/>
    <property type="match status" value="1"/>
</dbReference>
<accession>A0A8X8ZF85</accession>
<dbReference type="AlphaFoldDB" id="A0A8X8ZF85"/>
<dbReference type="GO" id="GO:0004315">
    <property type="term" value="F:3-oxoacyl-[acyl-carrier-protein] synthase activity"/>
    <property type="evidence" value="ECO:0007669"/>
    <property type="project" value="UniProtKB-EC"/>
</dbReference>